<feature type="compositionally biased region" description="Basic and acidic residues" evidence="1">
    <location>
        <begin position="1"/>
        <end position="28"/>
    </location>
</feature>
<name>A0A645GMK5_9ZZZZ</name>
<reference evidence="2" key="1">
    <citation type="submission" date="2019-08" db="EMBL/GenBank/DDBJ databases">
        <authorList>
            <person name="Kucharzyk K."/>
            <person name="Murdoch R.W."/>
            <person name="Higgins S."/>
            <person name="Loffler F."/>
        </authorList>
    </citation>
    <scope>NUCLEOTIDE SEQUENCE</scope>
</reference>
<feature type="compositionally biased region" description="Basic and acidic residues" evidence="1">
    <location>
        <begin position="60"/>
        <end position="74"/>
    </location>
</feature>
<protein>
    <submittedName>
        <fullName evidence="2">Uncharacterized protein</fullName>
    </submittedName>
</protein>
<organism evidence="2">
    <name type="scientific">bioreactor metagenome</name>
    <dbReference type="NCBI Taxonomy" id="1076179"/>
    <lineage>
        <taxon>unclassified sequences</taxon>
        <taxon>metagenomes</taxon>
        <taxon>ecological metagenomes</taxon>
    </lineage>
</organism>
<feature type="compositionally biased region" description="Basic and acidic residues" evidence="1">
    <location>
        <begin position="98"/>
        <end position="161"/>
    </location>
</feature>
<dbReference type="AlphaFoldDB" id="A0A645GMK5"/>
<gene>
    <name evidence="2" type="ORF">SDC9_175546</name>
</gene>
<comment type="caution">
    <text evidence="2">The sequence shown here is derived from an EMBL/GenBank/DDBJ whole genome shotgun (WGS) entry which is preliminary data.</text>
</comment>
<feature type="region of interest" description="Disordered" evidence="1">
    <location>
        <begin position="60"/>
        <end position="221"/>
    </location>
</feature>
<feature type="compositionally biased region" description="Basic and acidic residues" evidence="1">
    <location>
        <begin position="168"/>
        <end position="181"/>
    </location>
</feature>
<dbReference type="EMBL" id="VSSQ01078255">
    <property type="protein sequence ID" value="MPN28107.1"/>
    <property type="molecule type" value="Genomic_DNA"/>
</dbReference>
<evidence type="ECO:0000313" key="2">
    <source>
        <dbReference type="EMBL" id="MPN28107.1"/>
    </source>
</evidence>
<sequence length="221" mass="25321">MVDRRGWRRQLDHTHLGHPGDTEQDRAVRQAQQQRPDHRRNAGLLGRVIGGCGSVEQRWQRHDDQLHRTDRDQRPAPGHQGLQQDRERGSGRVRGMGNHRDHGTQHDHQRPEHHSVDHRADDDGAEHHGPDNDRPDDDRAEHHGDEHGDQCRAAVHGEGDRLVPAVRVEGHQGRRWGDRRLPCRLQQGMGHRSRQGRQLDHADLAVGGDRQQDRAVRPSEP</sequence>
<proteinExistence type="predicted"/>
<feature type="region of interest" description="Disordered" evidence="1">
    <location>
        <begin position="1"/>
        <end position="45"/>
    </location>
</feature>
<accession>A0A645GMK5</accession>
<evidence type="ECO:0000256" key="1">
    <source>
        <dbReference type="SAM" id="MobiDB-lite"/>
    </source>
</evidence>
<feature type="compositionally biased region" description="Basic and acidic residues" evidence="1">
    <location>
        <begin position="210"/>
        <end position="221"/>
    </location>
</feature>